<evidence type="ECO:0000256" key="3">
    <source>
        <dbReference type="PIRSR" id="PIRSR600223-1"/>
    </source>
</evidence>
<keyword evidence="4" id="KW-1133">Transmembrane helix</keyword>
<comment type="subcellular location">
    <subcellularLocation>
        <location evidence="4">Membrane</location>
        <topology evidence="4">Single-pass type II membrane protein</topology>
    </subcellularLocation>
</comment>
<comment type="catalytic activity">
    <reaction evidence="4">
        <text>Cleavage of hydrophobic, N-terminal signal or leader sequences from secreted and periplasmic proteins.</text>
        <dbReference type="EC" id="3.4.21.89"/>
    </reaction>
</comment>
<feature type="transmembrane region" description="Helical" evidence="4">
    <location>
        <begin position="37"/>
        <end position="59"/>
    </location>
</feature>
<evidence type="ECO:0000256" key="4">
    <source>
        <dbReference type="RuleBase" id="RU362042"/>
    </source>
</evidence>
<keyword evidence="4" id="KW-0812">Transmembrane</keyword>
<feature type="region of interest" description="Disordered" evidence="5">
    <location>
        <begin position="1"/>
        <end position="25"/>
    </location>
</feature>
<comment type="similarity">
    <text evidence="1 4">Belongs to the peptidase S26 family.</text>
</comment>
<dbReference type="PRINTS" id="PR00727">
    <property type="entry name" value="LEADERPTASE"/>
</dbReference>
<dbReference type="CDD" id="cd06530">
    <property type="entry name" value="S26_SPase_I"/>
    <property type="match status" value="1"/>
</dbReference>
<dbReference type="SUPFAM" id="SSF51306">
    <property type="entry name" value="LexA/Signal peptidase"/>
    <property type="match status" value="1"/>
</dbReference>
<dbReference type="PANTHER" id="PTHR43390">
    <property type="entry name" value="SIGNAL PEPTIDASE I"/>
    <property type="match status" value="1"/>
</dbReference>
<sequence>MNNADNSDFASEVEQLSENTSSDAQQKQALRAKRDKILTRALVAMIVLLVLVVSLRIFVVNGIVVSGESMMPNFTDGTVVWVNKCATPKRGDVVVFYRNDVNKFQAEFAIGNDDDRYEKLIKRVVALEGDKLWVETRGNDLILKIQTTDGVITENYYTVKGEKASFYDANGNITDIPYLGFAGNLKGTTQENPFVVSENCFYAMGDNRHNSNDSRLLGQFPLSRLYGVVIGN</sequence>
<dbReference type="EMBL" id="DVHL01000037">
    <property type="protein sequence ID" value="HIR66151.1"/>
    <property type="molecule type" value="Genomic_DNA"/>
</dbReference>
<dbReference type="EC" id="3.4.21.89" evidence="4"/>
<gene>
    <name evidence="7" type="primary">lepB</name>
    <name evidence="7" type="ORF">IAC95_04675</name>
</gene>
<dbReference type="InterPro" id="IPR019533">
    <property type="entry name" value="Peptidase_S26"/>
</dbReference>
<keyword evidence="4 7" id="KW-0378">Hydrolase</keyword>
<comment type="caution">
    <text evidence="7">The sequence shown here is derived from an EMBL/GenBank/DDBJ whole genome shotgun (WGS) entry which is preliminary data.</text>
</comment>
<evidence type="ECO:0000256" key="5">
    <source>
        <dbReference type="SAM" id="MobiDB-lite"/>
    </source>
</evidence>
<dbReference type="GO" id="GO:0016020">
    <property type="term" value="C:membrane"/>
    <property type="evidence" value="ECO:0007669"/>
    <property type="project" value="UniProtKB-SubCell"/>
</dbReference>
<dbReference type="Pfam" id="PF10502">
    <property type="entry name" value="Peptidase_S26"/>
    <property type="match status" value="1"/>
</dbReference>
<dbReference type="Gene3D" id="2.10.109.10">
    <property type="entry name" value="Umud Fragment, subunit A"/>
    <property type="match status" value="1"/>
</dbReference>
<dbReference type="GO" id="GO:0004252">
    <property type="term" value="F:serine-type endopeptidase activity"/>
    <property type="evidence" value="ECO:0007669"/>
    <property type="project" value="InterPro"/>
</dbReference>
<evidence type="ECO:0000313" key="7">
    <source>
        <dbReference type="EMBL" id="HIR66151.1"/>
    </source>
</evidence>
<reference evidence="7" key="2">
    <citation type="journal article" date="2021" name="PeerJ">
        <title>Extensive microbial diversity within the chicken gut microbiome revealed by metagenomics and culture.</title>
        <authorList>
            <person name="Gilroy R."/>
            <person name="Ravi A."/>
            <person name="Getino M."/>
            <person name="Pursley I."/>
            <person name="Horton D.L."/>
            <person name="Alikhan N.F."/>
            <person name="Baker D."/>
            <person name="Gharbi K."/>
            <person name="Hall N."/>
            <person name="Watson M."/>
            <person name="Adriaenssens E.M."/>
            <person name="Foster-Nyarko E."/>
            <person name="Jarju S."/>
            <person name="Secka A."/>
            <person name="Antonio M."/>
            <person name="Oren A."/>
            <person name="Chaudhuri R.R."/>
            <person name="La Ragione R."/>
            <person name="Hildebrand F."/>
            <person name="Pallen M.J."/>
        </authorList>
    </citation>
    <scope>NUCLEOTIDE SEQUENCE</scope>
    <source>
        <strain evidence="7">CHK121-14286</strain>
    </source>
</reference>
<dbReference type="Proteomes" id="UP000824200">
    <property type="component" value="Unassembled WGS sequence"/>
</dbReference>
<dbReference type="GO" id="GO:0006465">
    <property type="term" value="P:signal peptide processing"/>
    <property type="evidence" value="ECO:0007669"/>
    <property type="project" value="InterPro"/>
</dbReference>
<dbReference type="InterPro" id="IPR036286">
    <property type="entry name" value="LexA/Signal_pep-like_sf"/>
</dbReference>
<keyword evidence="4" id="KW-0645">Protease</keyword>
<dbReference type="GO" id="GO:0009003">
    <property type="term" value="F:signal peptidase activity"/>
    <property type="evidence" value="ECO:0007669"/>
    <property type="project" value="UniProtKB-EC"/>
</dbReference>
<evidence type="ECO:0000256" key="2">
    <source>
        <dbReference type="ARBA" id="ARBA00019232"/>
    </source>
</evidence>
<name>A0A9D1E4M4_9BACT</name>
<dbReference type="NCBIfam" id="TIGR02227">
    <property type="entry name" value="sigpep_I_bact"/>
    <property type="match status" value="1"/>
</dbReference>
<feature type="active site" evidence="3">
    <location>
        <position position="69"/>
    </location>
</feature>
<reference evidence="7" key="1">
    <citation type="submission" date="2020-10" db="EMBL/GenBank/DDBJ databases">
        <authorList>
            <person name="Gilroy R."/>
        </authorList>
    </citation>
    <scope>NUCLEOTIDE SEQUENCE</scope>
    <source>
        <strain evidence="7">CHK121-14286</strain>
    </source>
</reference>
<keyword evidence="4" id="KW-0472">Membrane</keyword>
<accession>A0A9D1E4M4</accession>
<organism evidence="7 8">
    <name type="scientific">Candidatus Fimimonas gallinarum</name>
    <dbReference type="NCBI Taxonomy" id="2840821"/>
    <lineage>
        <taxon>Bacteria</taxon>
        <taxon>Pseudomonadati</taxon>
        <taxon>Myxococcota</taxon>
        <taxon>Myxococcia</taxon>
        <taxon>Myxococcales</taxon>
        <taxon>Cystobacterineae</taxon>
        <taxon>Myxococcaceae</taxon>
        <taxon>Myxococcaceae incertae sedis</taxon>
        <taxon>Candidatus Fimimonas</taxon>
    </lineage>
</organism>
<dbReference type="AlphaFoldDB" id="A0A9D1E4M4"/>
<protein>
    <recommendedName>
        <fullName evidence="2 4">Signal peptidase I</fullName>
        <ecNumber evidence="4">3.4.21.89</ecNumber>
    </recommendedName>
</protein>
<feature type="active site" evidence="3">
    <location>
        <position position="122"/>
    </location>
</feature>
<proteinExistence type="inferred from homology"/>
<evidence type="ECO:0000259" key="6">
    <source>
        <dbReference type="Pfam" id="PF10502"/>
    </source>
</evidence>
<evidence type="ECO:0000313" key="8">
    <source>
        <dbReference type="Proteomes" id="UP000824200"/>
    </source>
</evidence>
<feature type="domain" description="Peptidase S26" evidence="6">
    <location>
        <begin position="40"/>
        <end position="229"/>
    </location>
</feature>
<dbReference type="PANTHER" id="PTHR43390:SF1">
    <property type="entry name" value="CHLOROPLAST PROCESSING PEPTIDASE"/>
    <property type="match status" value="1"/>
</dbReference>
<evidence type="ECO:0000256" key="1">
    <source>
        <dbReference type="ARBA" id="ARBA00009370"/>
    </source>
</evidence>
<dbReference type="InterPro" id="IPR000223">
    <property type="entry name" value="Pept_S26A_signal_pept_1"/>
</dbReference>